<gene>
    <name evidence="1" type="ORF">KIN20_034423</name>
</gene>
<dbReference type="EMBL" id="JAHQIW010007124">
    <property type="protein sequence ID" value="KAJ1372302.1"/>
    <property type="molecule type" value="Genomic_DNA"/>
</dbReference>
<evidence type="ECO:0000313" key="1">
    <source>
        <dbReference type="EMBL" id="KAJ1372302.1"/>
    </source>
</evidence>
<evidence type="ECO:0000313" key="2">
    <source>
        <dbReference type="Proteomes" id="UP001196413"/>
    </source>
</evidence>
<protein>
    <submittedName>
        <fullName evidence="1">Uncharacterized protein</fullName>
    </submittedName>
</protein>
<dbReference type="Proteomes" id="UP001196413">
    <property type="component" value="Unassembled WGS sequence"/>
</dbReference>
<organism evidence="1 2">
    <name type="scientific">Parelaphostrongylus tenuis</name>
    <name type="common">Meningeal worm</name>
    <dbReference type="NCBI Taxonomy" id="148309"/>
    <lineage>
        <taxon>Eukaryota</taxon>
        <taxon>Metazoa</taxon>
        <taxon>Ecdysozoa</taxon>
        <taxon>Nematoda</taxon>
        <taxon>Chromadorea</taxon>
        <taxon>Rhabditida</taxon>
        <taxon>Rhabditina</taxon>
        <taxon>Rhabditomorpha</taxon>
        <taxon>Strongyloidea</taxon>
        <taxon>Metastrongylidae</taxon>
        <taxon>Parelaphostrongylus</taxon>
    </lineage>
</organism>
<accession>A0AAD5R9N0</accession>
<keyword evidence="2" id="KW-1185">Reference proteome</keyword>
<proteinExistence type="predicted"/>
<sequence length="76" mass="8586">MTLCHRCAASICYGKTKRLNEDSFAEQELPLFQTSCVGYRHSKRMHGLLSQSWKSNPQSAMCALASITAKHIHEFV</sequence>
<reference evidence="1" key="1">
    <citation type="submission" date="2021-06" db="EMBL/GenBank/DDBJ databases">
        <title>Parelaphostrongylus tenuis whole genome reference sequence.</title>
        <authorList>
            <person name="Garwood T.J."/>
            <person name="Larsen P.A."/>
            <person name="Fountain-Jones N.M."/>
            <person name="Garbe J.R."/>
            <person name="Macchietto M.G."/>
            <person name="Kania S.A."/>
            <person name="Gerhold R.W."/>
            <person name="Richards J.E."/>
            <person name="Wolf T.M."/>
        </authorList>
    </citation>
    <scope>NUCLEOTIDE SEQUENCE</scope>
    <source>
        <strain evidence="1">MNPRO001-30</strain>
        <tissue evidence="1">Meninges</tissue>
    </source>
</reference>
<dbReference type="AlphaFoldDB" id="A0AAD5R9N0"/>
<name>A0AAD5R9N0_PARTN</name>
<comment type="caution">
    <text evidence="1">The sequence shown here is derived from an EMBL/GenBank/DDBJ whole genome shotgun (WGS) entry which is preliminary data.</text>
</comment>